<dbReference type="PANTHER" id="PTHR43539:SF78">
    <property type="entry name" value="FLAVIN-CONTAINING MONOOXYGENASE"/>
    <property type="match status" value="1"/>
</dbReference>
<dbReference type="Pfam" id="PF13738">
    <property type="entry name" value="Pyr_redox_3"/>
    <property type="match status" value="1"/>
</dbReference>
<evidence type="ECO:0000313" key="2">
    <source>
        <dbReference type="EMBL" id="MEH7830226.1"/>
    </source>
</evidence>
<evidence type="ECO:0000313" key="3">
    <source>
        <dbReference type="Proteomes" id="UP001431963"/>
    </source>
</evidence>
<dbReference type="InterPro" id="IPR036188">
    <property type="entry name" value="FAD/NAD-bd_sf"/>
</dbReference>
<evidence type="ECO:0000256" key="1">
    <source>
        <dbReference type="ARBA" id="ARBA00023002"/>
    </source>
</evidence>
<gene>
    <name evidence="2" type="ORF">V6590_18920</name>
</gene>
<accession>A0ABU8BZU9</accession>
<name>A0ABU8BZU9_9RHOB</name>
<dbReference type="PANTHER" id="PTHR43539">
    <property type="entry name" value="FLAVIN-BINDING MONOOXYGENASE-LIKE PROTEIN (AFU_ORTHOLOGUE AFUA_4G09220)"/>
    <property type="match status" value="1"/>
</dbReference>
<protein>
    <submittedName>
        <fullName evidence="2">FAD-dependent oxidoreductase</fullName>
    </submittedName>
</protein>
<sequence>MPDLSALPVAIIGAGPVGLASAAHLMARGLKPVVLERGATVGASVAEWGHVQLFSPWRYNIDTAAAALLDQTGWQRPDDDAVPTGAELVSAYLQPLAQHPALAAALRLQARVEAVTRHNLSRIGSDNRDTTAFSLLWRDAAGASHRLLARAVIDASGSWTMPNPLGLDGLPIPGETDHADRIAYGPAHIRGADQRLYAGKRVLVAGAGHSAINVVLDLLDLRKDHPDTRIFWATRGGGIARLLGGGLNDQLPGRGQLGLAAVEALNSGQLTLLSPYAAQSITRSGDALAVQGLLNGMPHQLDLDRIIVATGFRPDLAMLREVRLGIDPIVEAPLALAPLIDPNLHSCGTVPPHGVVELAHPERDFYIVGMKSYGRAPTFLMATGYEQVRSIAAELAGDRAAARDVRLVLPETGVCSTDRAPMAPASCCGGPAQPETGACCALDAAARTAGAEECGCGSTAKTPAEASPCCAPAA</sequence>
<dbReference type="RefSeq" id="WP_335425261.1">
    <property type="nucleotide sequence ID" value="NZ_JBALHR010000019.1"/>
</dbReference>
<dbReference type="PRINTS" id="PR00368">
    <property type="entry name" value="FADPNR"/>
</dbReference>
<dbReference type="Proteomes" id="UP001431963">
    <property type="component" value="Unassembled WGS sequence"/>
</dbReference>
<keyword evidence="1" id="KW-0560">Oxidoreductase</keyword>
<dbReference type="SUPFAM" id="SSF51905">
    <property type="entry name" value="FAD/NAD(P)-binding domain"/>
    <property type="match status" value="1"/>
</dbReference>
<reference evidence="2" key="1">
    <citation type="submission" date="2024-02" db="EMBL/GenBank/DDBJ databases">
        <title>Genome sequences of strain Gemmobacter sp. JM10B15.</title>
        <authorList>
            <person name="Zhang M."/>
        </authorList>
    </citation>
    <scope>NUCLEOTIDE SEQUENCE</scope>
    <source>
        <strain evidence="2">JM10B15</strain>
    </source>
</reference>
<dbReference type="InterPro" id="IPR050982">
    <property type="entry name" value="Auxin_biosynth/cation_transpt"/>
</dbReference>
<proteinExistence type="predicted"/>
<dbReference type="EMBL" id="JBALHR010000019">
    <property type="protein sequence ID" value="MEH7830226.1"/>
    <property type="molecule type" value="Genomic_DNA"/>
</dbReference>
<dbReference type="Gene3D" id="3.50.50.60">
    <property type="entry name" value="FAD/NAD(P)-binding domain"/>
    <property type="match status" value="1"/>
</dbReference>
<comment type="caution">
    <text evidence="2">The sequence shown here is derived from an EMBL/GenBank/DDBJ whole genome shotgun (WGS) entry which is preliminary data.</text>
</comment>
<organism evidence="2 3">
    <name type="scientific">Gemmobacter denitrificans</name>
    <dbReference type="NCBI Taxonomy" id="3123040"/>
    <lineage>
        <taxon>Bacteria</taxon>
        <taxon>Pseudomonadati</taxon>
        <taxon>Pseudomonadota</taxon>
        <taxon>Alphaproteobacteria</taxon>
        <taxon>Rhodobacterales</taxon>
        <taxon>Paracoccaceae</taxon>
        <taxon>Gemmobacter</taxon>
    </lineage>
</organism>
<keyword evidence="3" id="KW-1185">Reference proteome</keyword>